<dbReference type="Proteomes" id="UP000296822">
    <property type="component" value="Chromosome"/>
</dbReference>
<dbReference type="AlphaFoldDB" id="A0A4D6HID7"/>
<evidence type="ECO:0008006" key="3">
    <source>
        <dbReference type="Google" id="ProtNLM"/>
    </source>
</evidence>
<sequence length="102" mass="11242">MESPVLMSKRGLEAAESDDDAINWRQNGSSVTLYDEANADAWVRMTFEAGTPPEHRLYMICDECGAVFAQRTTPGHSTVCGDCGTTFNHRDDSATEHSDSLR</sequence>
<protein>
    <recommendedName>
        <fullName evidence="3">Small CPxCG-related zinc finger protein</fullName>
    </recommendedName>
</protein>
<name>A0A4D6HID7_9EURY</name>
<dbReference type="EMBL" id="CP031305">
    <property type="protein sequence ID" value="QCC53739.1"/>
    <property type="molecule type" value="Genomic_DNA"/>
</dbReference>
<organism evidence="1 2">
    <name type="scientific">Natronorubrum bangense</name>
    <dbReference type="NCBI Taxonomy" id="61858"/>
    <lineage>
        <taxon>Archaea</taxon>
        <taxon>Methanobacteriati</taxon>
        <taxon>Methanobacteriota</taxon>
        <taxon>Stenosarchaea group</taxon>
        <taxon>Halobacteria</taxon>
        <taxon>Halobacteriales</taxon>
        <taxon>Natrialbaceae</taxon>
        <taxon>Natronorubrum</taxon>
    </lineage>
</organism>
<accession>A0A4D6HID7</accession>
<evidence type="ECO:0000313" key="1">
    <source>
        <dbReference type="EMBL" id="QCC53739.1"/>
    </source>
</evidence>
<dbReference type="KEGG" id="nbg:DV706_04100"/>
<proteinExistence type="predicted"/>
<evidence type="ECO:0000313" key="2">
    <source>
        <dbReference type="Proteomes" id="UP000296822"/>
    </source>
</evidence>
<reference evidence="1 2" key="1">
    <citation type="journal article" date="2019" name="Nat. Commun.">
        <title>A new type of DNA phosphorothioation-based antiviral system in archaea.</title>
        <authorList>
            <person name="Xiong L."/>
            <person name="Liu S."/>
            <person name="Chen S."/>
            <person name="Xiao Y."/>
            <person name="Zhu B."/>
            <person name="Gao Y."/>
            <person name="Zhang Y."/>
            <person name="Chen B."/>
            <person name="Luo J."/>
            <person name="Deng Z."/>
            <person name="Chen X."/>
            <person name="Wang L."/>
            <person name="Chen S."/>
        </authorList>
    </citation>
    <scope>NUCLEOTIDE SEQUENCE [LARGE SCALE GENOMIC DNA]</scope>
    <source>
        <strain evidence="1 2">JCM 10635</strain>
    </source>
</reference>
<gene>
    <name evidence="1" type="ORF">DV706_04100</name>
</gene>